<evidence type="ECO:0000256" key="1">
    <source>
        <dbReference type="SAM" id="Coils"/>
    </source>
</evidence>
<comment type="caution">
    <text evidence="3">The sequence shown here is derived from an EMBL/GenBank/DDBJ whole genome shotgun (WGS) entry which is preliminary data.</text>
</comment>
<gene>
    <name evidence="3" type="ORF">SLS60_006659</name>
</gene>
<evidence type="ECO:0000313" key="4">
    <source>
        <dbReference type="Proteomes" id="UP001521785"/>
    </source>
</evidence>
<feature type="coiled-coil region" evidence="1">
    <location>
        <begin position="36"/>
        <end position="63"/>
    </location>
</feature>
<reference evidence="3 4" key="1">
    <citation type="submission" date="2024-02" db="EMBL/GenBank/DDBJ databases">
        <title>De novo assembly and annotation of 12 fungi associated with fruit tree decline syndrome in Ontario, Canada.</title>
        <authorList>
            <person name="Sulman M."/>
            <person name="Ellouze W."/>
            <person name="Ilyukhin E."/>
        </authorList>
    </citation>
    <scope>NUCLEOTIDE SEQUENCE [LARGE SCALE GENOMIC DNA]</scope>
    <source>
        <strain evidence="3 4">M42-189</strain>
    </source>
</reference>
<keyword evidence="4" id="KW-1185">Reference proteome</keyword>
<feature type="compositionally biased region" description="Basic and acidic residues" evidence="2">
    <location>
        <begin position="1"/>
        <end position="11"/>
    </location>
</feature>
<name>A0ABR3RBF3_9PLEO</name>
<accession>A0ABR3RBF3</accession>
<proteinExistence type="predicted"/>
<sequence>MQSPAPEHDDTPSTTPLPADGRTSPSEDADVGAARVLRVTRTAEKIAELLRELRRELESLGDTAAIETHGTLQVALKTPDSTTTIKLDDVSHSERVCSSVTGPAFATNGTEPPMNGAGADPTTAITIEDDSAAASTATTSLHKRTRRDSDAELEKELVSRKRQRAERGEKDANMQHDANDDDDIMPLITKEDLEKIVAKLREDIQEDTSECVNHVQKLLRRFKEEWHEKNAVDVEQASNGQNGQGFKASMVGNGSTPAAAFPSLGIGQDDQDIPVPELIRQESKLISSQIKWVEECRRVAADAHDRREENWRTSSATFHDKGRQERESFQSRILHEQGTQTQALNQILNEVRSFGLYVQSMKWETPGSLLMPPYHPGPPAFPTQPPPAPSSSRGGGRPRAIGRGG</sequence>
<dbReference type="EMBL" id="JAKJXO020000008">
    <property type="protein sequence ID" value="KAL1601744.1"/>
    <property type="molecule type" value="Genomic_DNA"/>
</dbReference>
<organism evidence="3 4">
    <name type="scientific">Paraconiothyrium brasiliense</name>
    <dbReference type="NCBI Taxonomy" id="300254"/>
    <lineage>
        <taxon>Eukaryota</taxon>
        <taxon>Fungi</taxon>
        <taxon>Dikarya</taxon>
        <taxon>Ascomycota</taxon>
        <taxon>Pezizomycotina</taxon>
        <taxon>Dothideomycetes</taxon>
        <taxon>Pleosporomycetidae</taxon>
        <taxon>Pleosporales</taxon>
        <taxon>Massarineae</taxon>
        <taxon>Didymosphaeriaceae</taxon>
        <taxon>Paraconiothyrium</taxon>
    </lineage>
</organism>
<protein>
    <submittedName>
        <fullName evidence="3">Uncharacterized protein</fullName>
    </submittedName>
</protein>
<feature type="compositionally biased region" description="Gly residues" evidence="2">
    <location>
        <begin position="393"/>
        <end position="405"/>
    </location>
</feature>
<feature type="compositionally biased region" description="Pro residues" evidence="2">
    <location>
        <begin position="373"/>
        <end position="389"/>
    </location>
</feature>
<feature type="compositionally biased region" description="Basic and acidic residues" evidence="2">
    <location>
        <begin position="147"/>
        <end position="178"/>
    </location>
</feature>
<evidence type="ECO:0000256" key="2">
    <source>
        <dbReference type="SAM" id="MobiDB-lite"/>
    </source>
</evidence>
<feature type="region of interest" description="Disordered" evidence="2">
    <location>
        <begin position="1"/>
        <end position="33"/>
    </location>
</feature>
<feature type="region of interest" description="Disordered" evidence="2">
    <location>
        <begin position="101"/>
        <end position="182"/>
    </location>
</feature>
<dbReference type="Proteomes" id="UP001521785">
    <property type="component" value="Unassembled WGS sequence"/>
</dbReference>
<evidence type="ECO:0000313" key="3">
    <source>
        <dbReference type="EMBL" id="KAL1601744.1"/>
    </source>
</evidence>
<feature type="region of interest" description="Disordered" evidence="2">
    <location>
        <begin position="367"/>
        <end position="405"/>
    </location>
</feature>
<keyword evidence="1" id="KW-0175">Coiled coil</keyword>